<evidence type="ECO:0000256" key="5">
    <source>
        <dbReference type="SAM" id="SignalP"/>
    </source>
</evidence>
<comment type="similarity">
    <text evidence="2">Belongs to the bacterial solute-binding protein 7 family.</text>
</comment>
<dbReference type="PANTHER" id="PTHR33376">
    <property type="match status" value="1"/>
</dbReference>
<feature type="signal peptide" evidence="5">
    <location>
        <begin position="1"/>
        <end position="19"/>
    </location>
</feature>
<dbReference type="InterPro" id="IPR018389">
    <property type="entry name" value="DctP_fam"/>
</dbReference>
<dbReference type="InterPro" id="IPR038404">
    <property type="entry name" value="TRAP_DctP_sf"/>
</dbReference>
<evidence type="ECO:0000313" key="6">
    <source>
        <dbReference type="EMBL" id="PZF85620.1"/>
    </source>
</evidence>
<accession>A0A2W2BK27</accession>
<comment type="subcellular location">
    <subcellularLocation>
        <location evidence="1">Cell envelope</location>
    </subcellularLocation>
</comment>
<reference evidence="6 7" key="1">
    <citation type="submission" date="2018-01" db="EMBL/GenBank/DDBJ databases">
        <title>Draft genome sequence of Jiangella sp. GTF31.</title>
        <authorList>
            <person name="Sahin N."/>
            <person name="Ay H."/>
            <person name="Saygin H."/>
        </authorList>
    </citation>
    <scope>NUCLEOTIDE SEQUENCE [LARGE SCALE GENOMIC DNA]</scope>
    <source>
        <strain evidence="6 7">GTF31</strain>
    </source>
</reference>
<feature type="chain" id="PRO_5015851566" evidence="5">
    <location>
        <begin position="20"/>
        <end position="351"/>
    </location>
</feature>
<dbReference type="AlphaFoldDB" id="A0A2W2BK27"/>
<protein>
    <submittedName>
        <fullName evidence="6">tRNA modification GTPase</fullName>
    </submittedName>
</protein>
<gene>
    <name evidence="6" type="ORF">C1I92_04445</name>
</gene>
<evidence type="ECO:0000313" key="7">
    <source>
        <dbReference type="Proteomes" id="UP000248764"/>
    </source>
</evidence>
<proteinExistence type="inferred from homology"/>
<dbReference type="PROSITE" id="PS51257">
    <property type="entry name" value="PROKAR_LIPOPROTEIN"/>
    <property type="match status" value="1"/>
</dbReference>
<evidence type="ECO:0000256" key="3">
    <source>
        <dbReference type="ARBA" id="ARBA00022448"/>
    </source>
</evidence>
<organism evidence="6 7">
    <name type="scientific">Jiangella anatolica</name>
    <dbReference type="NCBI Taxonomy" id="2670374"/>
    <lineage>
        <taxon>Bacteria</taxon>
        <taxon>Bacillati</taxon>
        <taxon>Actinomycetota</taxon>
        <taxon>Actinomycetes</taxon>
        <taxon>Jiangellales</taxon>
        <taxon>Jiangellaceae</taxon>
        <taxon>Jiangella</taxon>
    </lineage>
</organism>
<keyword evidence="7" id="KW-1185">Reference proteome</keyword>
<dbReference type="Gene3D" id="3.40.190.170">
    <property type="entry name" value="Bacterial extracellular solute-binding protein, family 7"/>
    <property type="match status" value="1"/>
</dbReference>
<dbReference type="PANTHER" id="PTHR33376:SF4">
    <property type="entry name" value="SIALIC ACID-BINDING PERIPLASMIC PROTEIN SIAP"/>
    <property type="match status" value="1"/>
</dbReference>
<dbReference type="NCBIfam" id="TIGR00787">
    <property type="entry name" value="dctP"/>
    <property type="match status" value="1"/>
</dbReference>
<evidence type="ECO:0000256" key="4">
    <source>
        <dbReference type="ARBA" id="ARBA00022729"/>
    </source>
</evidence>
<evidence type="ECO:0000256" key="2">
    <source>
        <dbReference type="ARBA" id="ARBA00009023"/>
    </source>
</evidence>
<dbReference type="GO" id="GO:0030288">
    <property type="term" value="C:outer membrane-bounded periplasmic space"/>
    <property type="evidence" value="ECO:0007669"/>
    <property type="project" value="InterPro"/>
</dbReference>
<dbReference type="GO" id="GO:0055085">
    <property type="term" value="P:transmembrane transport"/>
    <property type="evidence" value="ECO:0007669"/>
    <property type="project" value="InterPro"/>
</dbReference>
<dbReference type="Pfam" id="PF03480">
    <property type="entry name" value="DctP"/>
    <property type="match status" value="1"/>
</dbReference>
<dbReference type="Proteomes" id="UP000248764">
    <property type="component" value="Unassembled WGS sequence"/>
</dbReference>
<evidence type="ECO:0000256" key="1">
    <source>
        <dbReference type="ARBA" id="ARBA00004196"/>
    </source>
</evidence>
<sequence length="351" mass="37655">MSATRLSITARFLAVPAVAALILAGCGGDDSGDATEAAGEDGTSGNEPVELVFSDSYSPEHAHNACGADLMKEELASNDSGIDLQIFPSSQLGPDGPERVSSVAAGDIDIDIQGSSAISSLYEPIGALDAAYVFDGPDHLFEFADSPAFDDMAADMLEKTGIRALGVWFFGMRHFTANQPIRTPDDLEGLRMRYPDSPQFLQNAEAVGANATPVAFEEVYLALQQGVIDGQENPIPTIVDMSFSEVQSHVSLSGHQTGFVVAIMSEDAWQSLSPEQQEALQASFDAARDTTRQCLEDTEQEILDGWNETGEVTVVDDVDREAFSAKAEAYFAENLQGDKLALYQQIRELAQ</sequence>
<keyword evidence="3" id="KW-0813">Transport</keyword>
<keyword evidence="4 5" id="KW-0732">Signal</keyword>
<dbReference type="EMBL" id="POTW01000007">
    <property type="protein sequence ID" value="PZF85620.1"/>
    <property type="molecule type" value="Genomic_DNA"/>
</dbReference>
<comment type="caution">
    <text evidence="6">The sequence shown here is derived from an EMBL/GenBank/DDBJ whole genome shotgun (WGS) entry which is preliminary data.</text>
</comment>
<name>A0A2W2BK27_9ACTN</name>
<dbReference type="NCBIfam" id="NF037995">
    <property type="entry name" value="TRAP_S1"/>
    <property type="match status" value="1"/>
</dbReference>
<dbReference type="InterPro" id="IPR004682">
    <property type="entry name" value="TRAP_DctP"/>
</dbReference>